<dbReference type="Proteomes" id="UP001549162">
    <property type="component" value="Unassembled WGS sequence"/>
</dbReference>
<accession>A0ABV2J6I2</accession>
<dbReference type="InterPro" id="IPR016181">
    <property type="entry name" value="Acyl_CoA_acyltransferase"/>
</dbReference>
<dbReference type="PROSITE" id="PS51186">
    <property type="entry name" value="GNAT"/>
    <property type="match status" value="1"/>
</dbReference>
<sequence>MLKITTENLIIRNVMIDDVSSIYKYRNNKICYRYQRGQAKSKKEITQLVLNNLDKNINLETNTLLAIAIKETNEIIGEILIMPKDMTISLGYTISPEFQNKGYGFESVSKLIDILHSKFPKHEFICFCHPDNTFSIKLLEKLGFTNMGYYKVVESLMFGKWINIY</sequence>
<dbReference type="SUPFAM" id="SSF55729">
    <property type="entry name" value="Acyl-CoA N-acyltransferases (Nat)"/>
    <property type="match status" value="1"/>
</dbReference>
<proteinExistence type="predicted"/>
<evidence type="ECO:0000259" key="1">
    <source>
        <dbReference type="PROSITE" id="PS51186"/>
    </source>
</evidence>
<dbReference type="InterPro" id="IPR000182">
    <property type="entry name" value="GNAT_dom"/>
</dbReference>
<reference evidence="2 3" key="1">
    <citation type="submission" date="2024-06" db="EMBL/GenBank/DDBJ databases">
        <title>Genomic Encyclopedia of Type Strains, Phase IV (KMG-IV): sequencing the most valuable type-strain genomes for metagenomic binning, comparative biology and taxonomic classification.</title>
        <authorList>
            <person name="Goeker M."/>
        </authorList>
    </citation>
    <scope>NUCLEOTIDE SEQUENCE [LARGE SCALE GENOMIC DNA]</scope>
    <source>
        <strain evidence="2 3">DSM 21460</strain>
    </source>
</reference>
<name>A0ABV2J6I2_9FIRM</name>
<organism evidence="2 3">
    <name type="scientific">Peptoniphilus olsenii</name>
    <dbReference type="NCBI Taxonomy" id="411570"/>
    <lineage>
        <taxon>Bacteria</taxon>
        <taxon>Bacillati</taxon>
        <taxon>Bacillota</taxon>
        <taxon>Tissierellia</taxon>
        <taxon>Tissierellales</taxon>
        <taxon>Peptoniphilaceae</taxon>
        <taxon>Peptoniphilus</taxon>
    </lineage>
</organism>
<dbReference type="PANTHER" id="PTHR43792:SF1">
    <property type="entry name" value="N-ACETYLTRANSFERASE DOMAIN-CONTAINING PROTEIN"/>
    <property type="match status" value="1"/>
</dbReference>
<dbReference type="EMBL" id="JBEPMA010000001">
    <property type="protein sequence ID" value="MET3616382.1"/>
    <property type="molecule type" value="Genomic_DNA"/>
</dbReference>
<dbReference type="Gene3D" id="3.40.630.30">
    <property type="match status" value="1"/>
</dbReference>
<dbReference type="PANTHER" id="PTHR43792">
    <property type="entry name" value="GNAT FAMILY, PUTATIVE (AFU_ORTHOLOGUE AFUA_3G00765)-RELATED-RELATED"/>
    <property type="match status" value="1"/>
</dbReference>
<comment type="caution">
    <text evidence="2">The sequence shown here is derived from an EMBL/GenBank/DDBJ whole genome shotgun (WGS) entry which is preliminary data.</text>
</comment>
<gene>
    <name evidence="2" type="ORF">ABID14_000002</name>
</gene>
<dbReference type="RefSeq" id="WP_354366352.1">
    <property type="nucleotide sequence ID" value="NZ_JBEPMA010000001.1"/>
</dbReference>
<dbReference type="Pfam" id="PF13302">
    <property type="entry name" value="Acetyltransf_3"/>
    <property type="match status" value="1"/>
</dbReference>
<feature type="domain" description="N-acetyltransferase" evidence="1">
    <location>
        <begin position="9"/>
        <end position="165"/>
    </location>
</feature>
<dbReference type="InterPro" id="IPR051531">
    <property type="entry name" value="N-acetyltransferase"/>
</dbReference>
<keyword evidence="3" id="KW-1185">Reference proteome</keyword>
<protein>
    <submittedName>
        <fullName evidence="2">RimJ/RimL family protein N-acetyltransferase</fullName>
    </submittedName>
</protein>
<evidence type="ECO:0000313" key="2">
    <source>
        <dbReference type="EMBL" id="MET3616382.1"/>
    </source>
</evidence>
<evidence type="ECO:0000313" key="3">
    <source>
        <dbReference type="Proteomes" id="UP001549162"/>
    </source>
</evidence>